<dbReference type="Pfam" id="PF02770">
    <property type="entry name" value="Acyl-CoA_dh_M"/>
    <property type="match status" value="1"/>
</dbReference>
<dbReference type="PANTHER" id="PTHR43884:SF12">
    <property type="entry name" value="ISOVALERYL-COA DEHYDROGENASE, MITOCHONDRIAL-RELATED"/>
    <property type="match status" value="1"/>
</dbReference>
<dbReference type="InterPro" id="IPR006091">
    <property type="entry name" value="Acyl-CoA_Oxase/DH_mid-dom"/>
</dbReference>
<dbReference type="Pfam" id="PF00441">
    <property type="entry name" value="Acyl-CoA_dh_1"/>
    <property type="match status" value="1"/>
</dbReference>
<keyword evidence="4 5" id="KW-0274">FAD</keyword>
<dbReference type="PANTHER" id="PTHR43884">
    <property type="entry name" value="ACYL-COA DEHYDROGENASE"/>
    <property type="match status" value="1"/>
</dbReference>
<dbReference type="SUPFAM" id="SSF47203">
    <property type="entry name" value="Acyl-CoA dehydrogenase C-terminal domain-like"/>
    <property type="match status" value="1"/>
</dbReference>
<evidence type="ECO:0000256" key="1">
    <source>
        <dbReference type="ARBA" id="ARBA00001974"/>
    </source>
</evidence>
<comment type="similarity">
    <text evidence="2 5">Belongs to the acyl-CoA dehydrogenase family.</text>
</comment>
<proteinExistence type="inferred from homology"/>
<feature type="domain" description="Acyl-CoA dehydrogenase/oxidase N-terminal" evidence="8">
    <location>
        <begin position="67"/>
        <end position="176"/>
    </location>
</feature>
<gene>
    <name evidence="9" type="ORF">KUTeg_003270</name>
</gene>
<organism evidence="9 10">
    <name type="scientific">Tegillarca granosa</name>
    <name type="common">Malaysian cockle</name>
    <name type="synonym">Anadara granosa</name>
    <dbReference type="NCBI Taxonomy" id="220873"/>
    <lineage>
        <taxon>Eukaryota</taxon>
        <taxon>Metazoa</taxon>
        <taxon>Spiralia</taxon>
        <taxon>Lophotrochozoa</taxon>
        <taxon>Mollusca</taxon>
        <taxon>Bivalvia</taxon>
        <taxon>Autobranchia</taxon>
        <taxon>Pteriomorphia</taxon>
        <taxon>Arcoida</taxon>
        <taxon>Arcoidea</taxon>
        <taxon>Arcidae</taxon>
        <taxon>Tegillarca</taxon>
    </lineage>
</organism>
<protein>
    <recommendedName>
        <fullName evidence="11">Isovaleryl-CoA dehydrogenase</fullName>
    </recommendedName>
</protein>
<evidence type="ECO:0000313" key="9">
    <source>
        <dbReference type="EMBL" id="KAJ8318179.1"/>
    </source>
</evidence>
<accession>A0ABQ9FLP7</accession>
<dbReference type="InterPro" id="IPR037069">
    <property type="entry name" value="AcylCoA_DH/ox_N_sf"/>
</dbReference>
<evidence type="ECO:0000256" key="5">
    <source>
        <dbReference type="RuleBase" id="RU362125"/>
    </source>
</evidence>
<reference evidence="9 10" key="1">
    <citation type="submission" date="2022-12" db="EMBL/GenBank/DDBJ databases">
        <title>Chromosome-level genome of Tegillarca granosa.</title>
        <authorList>
            <person name="Kim J."/>
        </authorList>
    </citation>
    <scope>NUCLEOTIDE SEQUENCE [LARGE SCALE GENOMIC DNA]</scope>
    <source>
        <strain evidence="9">Teg-2019</strain>
        <tissue evidence="9">Adductor muscle</tissue>
    </source>
</reference>
<evidence type="ECO:0008006" key="11">
    <source>
        <dbReference type="Google" id="ProtNLM"/>
    </source>
</evidence>
<feature type="domain" description="Acyl-CoA dehydrogenase/oxidase C-terminal" evidence="6">
    <location>
        <begin position="266"/>
        <end position="317"/>
    </location>
</feature>
<dbReference type="Gene3D" id="1.20.140.10">
    <property type="entry name" value="Butyryl-CoA Dehydrogenase, subunit A, domain 3"/>
    <property type="match status" value="1"/>
</dbReference>
<dbReference type="Gene3D" id="2.40.110.10">
    <property type="entry name" value="Butyryl-CoA Dehydrogenase, subunit A, domain 2"/>
    <property type="match status" value="1"/>
</dbReference>
<keyword evidence="3 5" id="KW-0285">Flavoprotein</keyword>
<keyword evidence="5" id="KW-0560">Oxidoreductase</keyword>
<feature type="domain" description="Acyl-CoA oxidase/dehydrogenase middle" evidence="7">
    <location>
        <begin position="179"/>
        <end position="254"/>
    </location>
</feature>
<comment type="cofactor">
    <cofactor evidence="1 5">
        <name>FAD</name>
        <dbReference type="ChEBI" id="CHEBI:57692"/>
    </cofactor>
</comment>
<sequence length="319" mass="35678">MFIVPMSFLLSHYSKEFRRQSLLPPRMATLRFTKLLTKQLLSQQTSPSLARTCSYFPINDSLFGLKDEQKQLRETVFQFCQKELAPKAAEIDKTNTFPEIREFFQKCGELGLNGMTSPAKYGGSEMSYLDHCIVAEEMSRASASIALSYGAHSNLCVDRIAKMGSEEQKEKYLPDVFFTGDYYVLNGNKFWITNGPIADTLVVYAKTNFNADKPQHGITAFLVERGMDGFSSGPSLDKLGMRGSPTGELIFEDCKVPVENVLGEENRGVYILMSGLDYERALAGSCCVGIMQSCCDVAFNYAHLREAFGQKIGEFQVTF</sequence>
<dbReference type="Pfam" id="PF02771">
    <property type="entry name" value="Acyl-CoA_dh_N"/>
    <property type="match status" value="1"/>
</dbReference>
<keyword evidence="10" id="KW-1185">Reference proteome</keyword>
<dbReference type="InterPro" id="IPR009075">
    <property type="entry name" value="AcylCo_DH/oxidase_C"/>
</dbReference>
<dbReference type="Gene3D" id="1.10.540.10">
    <property type="entry name" value="Acyl-CoA dehydrogenase/oxidase, N-terminal domain"/>
    <property type="match status" value="1"/>
</dbReference>
<dbReference type="InterPro" id="IPR013786">
    <property type="entry name" value="AcylCoA_DH/ox_N"/>
</dbReference>
<dbReference type="InterPro" id="IPR009100">
    <property type="entry name" value="AcylCoA_DH/oxidase_NM_dom_sf"/>
</dbReference>
<evidence type="ECO:0000256" key="2">
    <source>
        <dbReference type="ARBA" id="ARBA00009347"/>
    </source>
</evidence>
<dbReference type="InterPro" id="IPR036250">
    <property type="entry name" value="AcylCo_DH-like_C"/>
</dbReference>
<evidence type="ECO:0000256" key="3">
    <source>
        <dbReference type="ARBA" id="ARBA00022630"/>
    </source>
</evidence>
<name>A0ABQ9FLP7_TEGGR</name>
<evidence type="ECO:0000313" key="10">
    <source>
        <dbReference type="Proteomes" id="UP001217089"/>
    </source>
</evidence>
<dbReference type="InterPro" id="IPR046373">
    <property type="entry name" value="Acyl-CoA_Oxase/DH_mid-dom_sf"/>
</dbReference>
<dbReference type="SUPFAM" id="SSF56645">
    <property type="entry name" value="Acyl-CoA dehydrogenase NM domain-like"/>
    <property type="match status" value="1"/>
</dbReference>
<evidence type="ECO:0000259" key="6">
    <source>
        <dbReference type="Pfam" id="PF00441"/>
    </source>
</evidence>
<dbReference type="EMBL" id="JARBDR010000214">
    <property type="protein sequence ID" value="KAJ8318179.1"/>
    <property type="molecule type" value="Genomic_DNA"/>
</dbReference>
<dbReference type="Proteomes" id="UP001217089">
    <property type="component" value="Unassembled WGS sequence"/>
</dbReference>
<evidence type="ECO:0000259" key="7">
    <source>
        <dbReference type="Pfam" id="PF02770"/>
    </source>
</evidence>
<evidence type="ECO:0000259" key="8">
    <source>
        <dbReference type="Pfam" id="PF02771"/>
    </source>
</evidence>
<comment type="caution">
    <text evidence="9">The sequence shown here is derived from an EMBL/GenBank/DDBJ whole genome shotgun (WGS) entry which is preliminary data.</text>
</comment>
<evidence type="ECO:0000256" key="4">
    <source>
        <dbReference type="ARBA" id="ARBA00022827"/>
    </source>
</evidence>